<feature type="compositionally biased region" description="Low complexity" evidence="1">
    <location>
        <begin position="126"/>
        <end position="138"/>
    </location>
</feature>
<organism evidence="2 3">
    <name type="scientific">Ajellomyces dermatitidis (strain ER-3 / ATCC MYA-2586)</name>
    <name type="common">Blastomyces dermatitidis</name>
    <dbReference type="NCBI Taxonomy" id="559297"/>
    <lineage>
        <taxon>Eukaryota</taxon>
        <taxon>Fungi</taxon>
        <taxon>Dikarya</taxon>
        <taxon>Ascomycota</taxon>
        <taxon>Pezizomycotina</taxon>
        <taxon>Eurotiomycetes</taxon>
        <taxon>Eurotiomycetidae</taxon>
        <taxon>Onygenales</taxon>
        <taxon>Ajellomycetaceae</taxon>
        <taxon>Blastomyces</taxon>
    </lineage>
</organism>
<protein>
    <submittedName>
        <fullName evidence="2">Uncharacterized protein</fullName>
    </submittedName>
</protein>
<sequence length="162" mass="17542">MDRAYRWRYAAVEWQLAPSLKDQHSRLRFVQVLLPRFCPQPHARPQAWAYDCKRRVQKLVAVQCVKTGKLTELRDVPWRRELAGRVQTCTAACSLQAGGQGVAPRKGSAGVSGASEGVGWGLGAAATAQAPADTAQPASGLAHRCFGSPASPDSPARQEQHK</sequence>
<evidence type="ECO:0000313" key="2">
    <source>
        <dbReference type="EMBL" id="EEQ88143.1"/>
    </source>
</evidence>
<dbReference type="EMBL" id="EQ999975">
    <property type="protein sequence ID" value="EEQ88143.1"/>
    <property type="molecule type" value="Genomic_DNA"/>
</dbReference>
<reference evidence="3" key="1">
    <citation type="journal article" date="2015" name="PLoS Genet.">
        <title>The dynamic genome and transcriptome of the human fungal pathogen Blastomyces and close relative Emmonsia.</title>
        <authorList>
            <person name="Munoz J.F."/>
            <person name="Gauthier G.M."/>
            <person name="Desjardins C.A."/>
            <person name="Gallo J.E."/>
            <person name="Holder J."/>
            <person name="Sullivan T.D."/>
            <person name="Marty A.J."/>
            <person name="Carmen J.C."/>
            <person name="Chen Z."/>
            <person name="Ding L."/>
            <person name="Gujja S."/>
            <person name="Magrini V."/>
            <person name="Misas E."/>
            <person name="Mitreva M."/>
            <person name="Priest M."/>
            <person name="Saif S."/>
            <person name="Whiston E.A."/>
            <person name="Young S."/>
            <person name="Zeng Q."/>
            <person name="Goldman W.E."/>
            <person name="Mardis E.R."/>
            <person name="Taylor J.W."/>
            <person name="McEwen J.G."/>
            <person name="Clay O.K."/>
            <person name="Klein B.S."/>
            <person name="Cuomo C.A."/>
        </authorList>
    </citation>
    <scope>NUCLEOTIDE SEQUENCE [LARGE SCALE GENOMIC DNA]</scope>
    <source>
        <strain evidence="3">ER-3 / ATCC MYA-2586</strain>
    </source>
</reference>
<proteinExistence type="predicted"/>
<dbReference type="GeneID" id="69025588"/>
<evidence type="ECO:0000313" key="3">
    <source>
        <dbReference type="Proteomes" id="UP000002039"/>
    </source>
</evidence>
<keyword evidence="3" id="KW-1185">Reference proteome</keyword>
<gene>
    <name evidence="2" type="ORF">BDCG_03263</name>
</gene>
<dbReference type="RefSeq" id="XP_045275338.1">
    <property type="nucleotide sequence ID" value="XM_045418869.1"/>
</dbReference>
<feature type="region of interest" description="Disordered" evidence="1">
    <location>
        <begin position="126"/>
        <end position="162"/>
    </location>
</feature>
<dbReference type="Proteomes" id="UP000002039">
    <property type="component" value="Unassembled WGS sequence"/>
</dbReference>
<evidence type="ECO:0000256" key="1">
    <source>
        <dbReference type="SAM" id="MobiDB-lite"/>
    </source>
</evidence>
<accession>A0ABP2EVX3</accession>
<name>A0ABP2EVX3_AJEDR</name>